<reference evidence="1 2" key="1">
    <citation type="journal article" date="2014" name="Genome Biol.">
        <title>Transcriptome and methylome profiling reveals relics of genome dominance in the mesopolyploid Brassica oleracea.</title>
        <authorList>
            <person name="Parkin I.A."/>
            <person name="Koh C."/>
            <person name="Tang H."/>
            <person name="Robinson S.J."/>
            <person name="Kagale S."/>
            <person name="Clarke W.E."/>
            <person name="Town C.D."/>
            <person name="Nixon J."/>
            <person name="Krishnakumar V."/>
            <person name="Bidwell S.L."/>
            <person name="Denoeud F."/>
            <person name="Belcram H."/>
            <person name="Links M.G."/>
            <person name="Just J."/>
            <person name="Clarke C."/>
            <person name="Bender T."/>
            <person name="Huebert T."/>
            <person name="Mason A.S."/>
            <person name="Pires J.C."/>
            <person name="Barker G."/>
            <person name="Moore J."/>
            <person name="Walley P.G."/>
            <person name="Manoli S."/>
            <person name="Batley J."/>
            <person name="Edwards D."/>
            <person name="Nelson M.N."/>
            <person name="Wang X."/>
            <person name="Paterson A.H."/>
            <person name="King G."/>
            <person name="Bancroft I."/>
            <person name="Chalhoub B."/>
            <person name="Sharpe A.G."/>
        </authorList>
    </citation>
    <scope>NUCLEOTIDE SEQUENCE</scope>
    <source>
        <strain evidence="1 2">cv. TO1000</strain>
    </source>
</reference>
<reference evidence="1" key="2">
    <citation type="submission" date="2015-03" db="UniProtKB">
        <authorList>
            <consortium name="EnsemblPlants"/>
        </authorList>
    </citation>
    <scope>IDENTIFICATION</scope>
</reference>
<dbReference type="AlphaFoldDB" id="A0A0D3APU8"/>
<dbReference type="OMA" id="VWEIMID"/>
<name>A0A0D3APU8_BRAOL</name>
<organism evidence="1 2">
    <name type="scientific">Brassica oleracea var. oleracea</name>
    <dbReference type="NCBI Taxonomy" id="109376"/>
    <lineage>
        <taxon>Eukaryota</taxon>
        <taxon>Viridiplantae</taxon>
        <taxon>Streptophyta</taxon>
        <taxon>Embryophyta</taxon>
        <taxon>Tracheophyta</taxon>
        <taxon>Spermatophyta</taxon>
        <taxon>Magnoliopsida</taxon>
        <taxon>eudicotyledons</taxon>
        <taxon>Gunneridae</taxon>
        <taxon>Pentapetalae</taxon>
        <taxon>rosids</taxon>
        <taxon>malvids</taxon>
        <taxon>Brassicales</taxon>
        <taxon>Brassicaceae</taxon>
        <taxon>Brassiceae</taxon>
        <taxon>Brassica</taxon>
    </lineage>
</organism>
<dbReference type="Proteomes" id="UP000032141">
    <property type="component" value="Chromosome C2"/>
</dbReference>
<evidence type="ECO:0000313" key="2">
    <source>
        <dbReference type="Proteomes" id="UP000032141"/>
    </source>
</evidence>
<accession>A0A0D3APU8</accession>
<dbReference type="STRING" id="109376.A0A0D3APU8"/>
<evidence type="ECO:0000313" key="1">
    <source>
        <dbReference type="EnsemblPlants" id="Bo2g072900.1"/>
    </source>
</evidence>
<sequence length="315" mass="35574">MITPVPSPALTPGDRASTLVSGGFFSDDLAGFSSSRRWLLQCCLAGSASGVTPFLPIQLSFDLHRNGPSFPCYGFGPSSMCRPCILFWYVPVDTDLTSDDDFNGGEMYVMSAKNKRVSNQILGGYKIQDKLSRFEELNNASLPYLGVISLGVSSDLGLVLPNLKLLDLTGNLISVWEIMIDHLFLAFRKWVLFDFVNSYQPLPPLTCLANMFNILATFSCSLISEYIYRFMLRSELVRRWSLKSGMSRMVMSKLNDKPEEIELLHQDHPRASAENPLPKEYSVWTYLHYSQMRWSIDGGKASIDRQVTRQYHGYN</sequence>
<dbReference type="EnsemblPlants" id="Bo2g072900.1">
    <property type="protein sequence ID" value="Bo2g072900.1"/>
    <property type="gene ID" value="Bo2g072900"/>
</dbReference>
<dbReference type="HOGENOM" id="CLU_883832_0_0_1"/>
<proteinExistence type="predicted"/>
<dbReference type="Gramene" id="Bo2g072900.1">
    <property type="protein sequence ID" value="Bo2g072900.1"/>
    <property type="gene ID" value="Bo2g072900"/>
</dbReference>
<keyword evidence="2" id="KW-1185">Reference proteome</keyword>
<protein>
    <submittedName>
        <fullName evidence="1">Uncharacterized protein</fullName>
    </submittedName>
</protein>
<dbReference type="eggNOG" id="KOG2982">
    <property type="taxonomic scope" value="Eukaryota"/>
</dbReference>